<dbReference type="KEGG" id="nan:AArc1_0612"/>
<dbReference type="EMBL" id="CP024047">
    <property type="protein sequence ID" value="AXR76956.1"/>
    <property type="molecule type" value="Genomic_DNA"/>
</dbReference>
<feature type="domain" description="PAS" evidence="8">
    <location>
        <begin position="11"/>
        <end position="85"/>
    </location>
</feature>
<dbReference type="PROSITE" id="PS50113">
    <property type="entry name" value="PAC"/>
    <property type="match status" value="1"/>
</dbReference>
<dbReference type="EMBL" id="CP027033">
    <property type="protein sequence ID" value="AXR80623.1"/>
    <property type="molecule type" value="Genomic_DNA"/>
</dbReference>
<evidence type="ECO:0000256" key="1">
    <source>
        <dbReference type="ARBA" id="ARBA00000085"/>
    </source>
</evidence>
<dbReference type="AlphaFoldDB" id="A0A346PBR1"/>
<evidence type="ECO:0000259" key="8">
    <source>
        <dbReference type="PROSITE" id="PS50112"/>
    </source>
</evidence>
<dbReference type="PROSITE" id="PS50109">
    <property type="entry name" value="HIS_KIN"/>
    <property type="match status" value="1"/>
</dbReference>
<keyword evidence="3" id="KW-0597">Phosphoprotein</keyword>
<evidence type="ECO:0000313" key="13">
    <source>
        <dbReference type="Proteomes" id="UP000258707"/>
    </source>
</evidence>
<dbReference type="SUPFAM" id="SSF55785">
    <property type="entry name" value="PYP-like sensor domain (PAS domain)"/>
    <property type="match status" value="3"/>
</dbReference>
<dbReference type="SUPFAM" id="SSF55874">
    <property type="entry name" value="ATPase domain of HSP90 chaperone/DNA topoisomerase II/histidine kinase"/>
    <property type="match status" value="1"/>
</dbReference>
<feature type="domain" description="PAS" evidence="8">
    <location>
        <begin position="154"/>
        <end position="226"/>
    </location>
</feature>
<evidence type="ECO:0000313" key="10">
    <source>
        <dbReference type="EMBL" id="AXR76956.1"/>
    </source>
</evidence>
<keyword evidence="5 10" id="KW-0418">Kinase</keyword>
<dbReference type="Pfam" id="PF08447">
    <property type="entry name" value="PAS_3"/>
    <property type="match status" value="1"/>
</dbReference>
<organism evidence="10 13">
    <name type="scientific">Natrarchaeobaculum sulfurireducens</name>
    <dbReference type="NCBI Taxonomy" id="2044521"/>
    <lineage>
        <taxon>Archaea</taxon>
        <taxon>Methanobacteriati</taxon>
        <taxon>Methanobacteriota</taxon>
        <taxon>Stenosarchaea group</taxon>
        <taxon>Halobacteria</taxon>
        <taxon>Halobacteriales</taxon>
        <taxon>Natrialbaceae</taxon>
        <taxon>Natrarchaeobaculum</taxon>
    </lineage>
</organism>
<accession>A0A346PM78</accession>
<dbReference type="GO" id="GO:0004673">
    <property type="term" value="F:protein histidine kinase activity"/>
    <property type="evidence" value="ECO:0007669"/>
    <property type="project" value="UniProtKB-EC"/>
</dbReference>
<dbReference type="PROSITE" id="PS50112">
    <property type="entry name" value="PAS"/>
    <property type="match status" value="3"/>
</dbReference>
<evidence type="ECO:0000256" key="4">
    <source>
        <dbReference type="ARBA" id="ARBA00022679"/>
    </source>
</evidence>
<keyword evidence="4" id="KW-0808">Transferase</keyword>
<dbReference type="GeneID" id="37641081"/>
<dbReference type="InterPro" id="IPR035965">
    <property type="entry name" value="PAS-like_dom_sf"/>
</dbReference>
<dbReference type="InterPro" id="IPR004358">
    <property type="entry name" value="Sig_transdc_His_kin-like_C"/>
</dbReference>
<dbReference type="Gene3D" id="3.30.565.10">
    <property type="entry name" value="Histidine kinase-like ATPase, C-terminal domain"/>
    <property type="match status" value="1"/>
</dbReference>
<evidence type="ECO:0000259" key="9">
    <source>
        <dbReference type="PROSITE" id="PS50113"/>
    </source>
</evidence>
<dbReference type="PRINTS" id="PR00344">
    <property type="entry name" value="BCTRLSENSOR"/>
</dbReference>
<dbReference type="InterPro" id="IPR013656">
    <property type="entry name" value="PAS_4"/>
</dbReference>
<proteinExistence type="predicted"/>
<comment type="catalytic activity">
    <reaction evidence="1">
        <text>ATP + protein L-histidine = ADP + protein N-phospho-L-histidine.</text>
        <dbReference type="EC" id="2.7.13.3"/>
    </reaction>
</comment>
<evidence type="ECO:0000256" key="6">
    <source>
        <dbReference type="SAM" id="MobiDB-lite"/>
    </source>
</evidence>
<dbReference type="InterPro" id="IPR001610">
    <property type="entry name" value="PAC"/>
</dbReference>
<protein>
    <recommendedName>
        <fullName evidence="2">histidine kinase</fullName>
        <ecNumber evidence="2">2.7.13.3</ecNumber>
    </recommendedName>
</protein>
<name>A0A346PBR1_9EURY</name>
<dbReference type="PANTHER" id="PTHR43304">
    <property type="entry name" value="PHYTOCHROME-LIKE PROTEIN CPH1"/>
    <property type="match status" value="1"/>
</dbReference>
<evidence type="ECO:0000313" key="12">
    <source>
        <dbReference type="Proteomes" id="UP000258613"/>
    </source>
</evidence>
<evidence type="ECO:0000256" key="3">
    <source>
        <dbReference type="ARBA" id="ARBA00022553"/>
    </source>
</evidence>
<sequence>MSSETGDRLSPDASAAQVFARIDDPVVALDGNWTFTFVNQQAAALFGQDGDELLGECGWGPLEDLFGPSIRDDLQRAMETQESRRIETDTAALDARVRFRAYPAPDGITLCLRDVTADPVPDSSEDDGHSSAIDGTADGDAIIDADEKQVLEDISQRLSIALEAADAGAWEWDVQSDEVVWHESMERLLGSEPGTFEGTYDAFLKRIHPADRDEVETAMAKALERAEDLKLEFRFRDECGDVVWSETKARLFTDEDGTPRRVVGVNIDVADRRTSEGAAERAREELRQVIDLVPDLIFAKNREGEYLLANETTANAYGLSPHEVEGRLEAEVLPEASQHEAFQKDDLAVIDSGEPIEIQAEELITADGETRLLRTTKIPYEVIGTDEDAVLAYSRDITDLDRYERRLEAQRDDLTVINQIVRHDVRNDLQLVLAYAEALTDHVDESGAAYVDQIRNAAHEAVDITATARDMTDVLLRAEATPVPIELRSVLGDRIEHARSSHQNALILTDGPIDDVRVLADDMLESVFRNLFQNAIVHSDTAVPEVRVSTTVTDDRARITIADDGPGVSDARKAEIFEEGIQGLESGGTGIGLYLVRTLVDKYGGDVWVENSDLGGAAFVVELPRAP</sequence>
<dbReference type="CDD" id="cd00130">
    <property type="entry name" value="PAS"/>
    <property type="match status" value="3"/>
</dbReference>
<evidence type="ECO:0000256" key="5">
    <source>
        <dbReference type="ARBA" id="ARBA00022777"/>
    </source>
</evidence>
<evidence type="ECO:0000256" key="2">
    <source>
        <dbReference type="ARBA" id="ARBA00012438"/>
    </source>
</evidence>
<dbReference type="Proteomes" id="UP000258613">
    <property type="component" value="Chromosome"/>
</dbReference>
<dbReference type="SMART" id="SM00091">
    <property type="entry name" value="PAS"/>
    <property type="match status" value="3"/>
</dbReference>
<reference evidence="13" key="1">
    <citation type="submission" date="2017-10" db="EMBL/GenBank/DDBJ databases">
        <title>Phenotypic and genomic properties of facultatively anaerobic sulfur-reducing natronoarchaea from hypersaline soda lakes.</title>
        <authorList>
            <person name="Sorokin D.Y."/>
            <person name="Kublanov I.V."/>
            <person name="Roman P."/>
            <person name="Sinninghe Damste J.S."/>
            <person name="Golyshin P.N."/>
            <person name="Rojo D."/>
            <person name="Ciordia S."/>
            <person name="Mena Md.C."/>
            <person name="Ferrer M."/>
            <person name="Messina E."/>
            <person name="Smedile F."/>
            <person name="La Spada G."/>
            <person name="La Cono V."/>
            <person name="Yakimov M.M."/>
        </authorList>
    </citation>
    <scope>NUCLEOTIDE SEQUENCE [LARGE SCALE GENOMIC DNA]</scope>
    <source>
        <strain evidence="13">AArc1</strain>
    </source>
</reference>
<feature type="region of interest" description="Disordered" evidence="6">
    <location>
        <begin position="118"/>
        <end position="138"/>
    </location>
</feature>
<gene>
    <name evidence="10" type="ORF">AArc1_0612</name>
    <name evidence="11" type="ORF">AArcMg_0600</name>
</gene>
<dbReference type="SMART" id="SM00086">
    <property type="entry name" value="PAC"/>
    <property type="match status" value="1"/>
</dbReference>
<dbReference type="KEGG" id="nag:AArcMg_0600"/>
<reference evidence="10" key="3">
    <citation type="journal article" date="2019" name="Int. J. Syst. Evol. Microbiol.">
        <title>Natronolimnobius sulfurireducens sp. nov. and Halalkaliarchaeum desulfuricum gen. nov., sp. nov., the first sulfur-respiring alkaliphilic haloarchaea from hypersaline alkaline lakes.</title>
        <authorList>
            <person name="Sorokin D.Y."/>
            <person name="Yakimov M."/>
            <person name="Messina E."/>
            <person name="Merkel A.Y."/>
            <person name="Bale N.J."/>
            <person name="Sinninghe Damste J.S."/>
        </authorList>
    </citation>
    <scope>NUCLEOTIDE SEQUENCE</scope>
    <source>
        <strain evidence="11">AArc-Mg</strain>
        <strain evidence="10">AArc1</strain>
    </source>
</reference>
<dbReference type="InterPro" id="IPR052162">
    <property type="entry name" value="Sensor_kinase/Photoreceptor"/>
</dbReference>
<dbReference type="Pfam" id="PF02518">
    <property type="entry name" value="HATPase_c"/>
    <property type="match status" value="1"/>
</dbReference>
<reference evidence="12" key="2">
    <citation type="submission" date="2018-02" db="EMBL/GenBank/DDBJ databases">
        <title>Phenotypic and genomic properties of facultatively anaerobic sulfur-reducing natronoarchaea from hypersaline soda lakes.</title>
        <authorList>
            <person name="Sorokin D.Y."/>
            <person name="Kublanov I.V."/>
            <person name="Roman P."/>
            <person name="Sinninghe Damste J.S."/>
            <person name="Golyshin P.N."/>
            <person name="Rojo D."/>
            <person name="Ciordia S."/>
            <person name="Mena M.D.C."/>
            <person name="Ferrer M."/>
            <person name="Messina E."/>
            <person name="Smedile F."/>
            <person name="La Spada G."/>
            <person name="La Cono V."/>
            <person name="Yakimov M.M."/>
        </authorList>
    </citation>
    <scope>NUCLEOTIDE SEQUENCE [LARGE SCALE GENOMIC DNA]</scope>
    <source>
        <strain evidence="12">AArc-Mg</strain>
    </source>
</reference>
<feature type="domain" description="PAS" evidence="8">
    <location>
        <begin position="282"/>
        <end position="327"/>
    </location>
</feature>
<evidence type="ECO:0000259" key="7">
    <source>
        <dbReference type="PROSITE" id="PS50109"/>
    </source>
</evidence>
<dbReference type="NCBIfam" id="TIGR00229">
    <property type="entry name" value="sensory_box"/>
    <property type="match status" value="2"/>
</dbReference>
<feature type="domain" description="PAC" evidence="9">
    <location>
        <begin position="229"/>
        <end position="281"/>
    </location>
</feature>
<dbReference type="Pfam" id="PF08448">
    <property type="entry name" value="PAS_4"/>
    <property type="match status" value="2"/>
</dbReference>
<dbReference type="PANTHER" id="PTHR43304:SF1">
    <property type="entry name" value="PAC DOMAIN-CONTAINING PROTEIN"/>
    <property type="match status" value="1"/>
</dbReference>
<dbReference type="OrthoDB" id="3369at2157"/>
<dbReference type="InterPro" id="IPR005467">
    <property type="entry name" value="His_kinase_dom"/>
</dbReference>
<dbReference type="InterPro" id="IPR000700">
    <property type="entry name" value="PAS-assoc_C"/>
</dbReference>
<dbReference type="Gene3D" id="3.30.450.20">
    <property type="entry name" value="PAS domain"/>
    <property type="match status" value="3"/>
</dbReference>
<dbReference type="EC" id="2.7.13.3" evidence="2"/>
<evidence type="ECO:0000313" key="11">
    <source>
        <dbReference type="EMBL" id="AXR80623.1"/>
    </source>
</evidence>
<feature type="domain" description="Histidine kinase" evidence="7">
    <location>
        <begin position="420"/>
        <end position="627"/>
    </location>
</feature>
<keyword evidence="12" id="KW-1185">Reference proteome</keyword>
<dbReference type="RefSeq" id="WP_117363175.1">
    <property type="nucleotide sequence ID" value="NZ_CP024047.1"/>
</dbReference>
<dbReference type="InterPro" id="IPR036890">
    <property type="entry name" value="HATPase_C_sf"/>
</dbReference>
<dbReference type="SMART" id="SM00387">
    <property type="entry name" value="HATPase_c"/>
    <property type="match status" value="1"/>
</dbReference>
<dbReference type="InterPro" id="IPR000014">
    <property type="entry name" value="PAS"/>
</dbReference>
<dbReference type="InterPro" id="IPR013655">
    <property type="entry name" value="PAS_fold_3"/>
</dbReference>
<dbReference type="CDD" id="cd00075">
    <property type="entry name" value="HATPase"/>
    <property type="match status" value="1"/>
</dbReference>
<dbReference type="InterPro" id="IPR003594">
    <property type="entry name" value="HATPase_dom"/>
</dbReference>
<accession>A0A346PBR1</accession>
<dbReference type="Proteomes" id="UP000258707">
    <property type="component" value="Chromosome"/>
</dbReference>